<protein>
    <submittedName>
        <fullName evidence="3">Peptidase M23-like protein</fullName>
    </submittedName>
</protein>
<evidence type="ECO:0000259" key="2">
    <source>
        <dbReference type="Pfam" id="PF01551"/>
    </source>
</evidence>
<dbReference type="InterPro" id="IPR050570">
    <property type="entry name" value="Cell_wall_metabolism_enzyme"/>
</dbReference>
<dbReference type="Proteomes" id="UP000245469">
    <property type="component" value="Unassembled WGS sequence"/>
</dbReference>
<accession>A0A316AGD1</accession>
<evidence type="ECO:0000313" key="3">
    <source>
        <dbReference type="EMBL" id="PWJ56409.1"/>
    </source>
</evidence>
<keyword evidence="4" id="KW-1185">Reference proteome</keyword>
<dbReference type="CDD" id="cd12797">
    <property type="entry name" value="M23_peptidase"/>
    <property type="match status" value="1"/>
</dbReference>
<dbReference type="InterPro" id="IPR016047">
    <property type="entry name" value="M23ase_b-sheet_dom"/>
</dbReference>
<dbReference type="PANTHER" id="PTHR21666:SF289">
    <property type="entry name" value="L-ALA--D-GLU ENDOPEPTIDASE"/>
    <property type="match status" value="1"/>
</dbReference>
<dbReference type="Gene3D" id="2.70.70.10">
    <property type="entry name" value="Glucose Permease (Domain IIA)"/>
    <property type="match status" value="1"/>
</dbReference>
<dbReference type="Pfam" id="PF01551">
    <property type="entry name" value="Peptidase_M23"/>
    <property type="match status" value="1"/>
</dbReference>
<dbReference type="GO" id="GO:0004222">
    <property type="term" value="F:metalloendopeptidase activity"/>
    <property type="evidence" value="ECO:0007669"/>
    <property type="project" value="TreeGrafter"/>
</dbReference>
<gene>
    <name evidence="3" type="ORF">BXY45_101387</name>
</gene>
<feature type="domain" description="M23ase beta-sheet core" evidence="2">
    <location>
        <begin position="15"/>
        <end position="105"/>
    </location>
</feature>
<evidence type="ECO:0000313" key="4">
    <source>
        <dbReference type="Proteomes" id="UP000245469"/>
    </source>
</evidence>
<sequence>MLRRASLPGRPWQPGHRGVDLAAAAGQTVLAPVSGVVVAGGGIAGRGVLSIRSSSGWRATLEPVDSTVRVGDRVERGQPVGTVQAEASSAHCAPTSCLHWGVRTGSGTQTRYLDPLTLLRPRVVLLPVPGWGTRRDTGPAIR</sequence>
<dbReference type="InterPro" id="IPR011055">
    <property type="entry name" value="Dup_hybrid_motif"/>
</dbReference>
<evidence type="ECO:0000256" key="1">
    <source>
        <dbReference type="ARBA" id="ARBA00022729"/>
    </source>
</evidence>
<reference evidence="3 4" key="1">
    <citation type="submission" date="2018-03" db="EMBL/GenBank/DDBJ databases">
        <title>Genomic Encyclopedia of Archaeal and Bacterial Type Strains, Phase II (KMG-II): from individual species to whole genera.</title>
        <authorList>
            <person name="Goeker M."/>
        </authorList>
    </citation>
    <scope>NUCLEOTIDE SEQUENCE [LARGE SCALE GENOMIC DNA]</scope>
    <source>
        <strain evidence="3 4">DSM 44889</strain>
    </source>
</reference>
<dbReference type="SUPFAM" id="SSF51261">
    <property type="entry name" value="Duplicated hybrid motif"/>
    <property type="match status" value="1"/>
</dbReference>
<comment type="caution">
    <text evidence="3">The sequence shown here is derived from an EMBL/GenBank/DDBJ whole genome shotgun (WGS) entry which is preliminary data.</text>
</comment>
<name>A0A316AGD1_9ACTN</name>
<dbReference type="EMBL" id="QGDQ01000001">
    <property type="protein sequence ID" value="PWJ56409.1"/>
    <property type="molecule type" value="Genomic_DNA"/>
</dbReference>
<dbReference type="AlphaFoldDB" id="A0A316AGD1"/>
<proteinExistence type="predicted"/>
<organism evidence="3 4">
    <name type="scientific">Quadrisphaera granulorum</name>
    <dbReference type="NCBI Taxonomy" id="317664"/>
    <lineage>
        <taxon>Bacteria</taxon>
        <taxon>Bacillati</taxon>
        <taxon>Actinomycetota</taxon>
        <taxon>Actinomycetes</taxon>
        <taxon>Kineosporiales</taxon>
        <taxon>Kineosporiaceae</taxon>
        <taxon>Quadrisphaera</taxon>
    </lineage>
</organism>
<dbReference type="PANTHER" id="PTHR21666">
    <property type="entry name" value="PEPTIDASE-RELATED"/>
    <property type="match status" value="1"/>
</dbReference>
<keyword evidence="1" id="KW-0732">Signal</keyword>